<gene>
    <name evidence="2" type="ORF">BCR41DRAFT_187280</name>
</gene>
<sequence>MANQAKIKDDDDLPSLDDVMNQISFPAEPPSTKVSARKSSKNQPLTALTTFLPDSSLAIPGELVLAWSDRFYYPGRIIDYASGHSKSIERKKFFTRYEKGFQTCQKTTKTRSWNLRCVICILVFIGLLLVYQMRAVDCDHFYKEGRQKEL</sequence>
<keyword evidence="1" id="KW-0472">Membrane</keyword>
<dbReference type="OrthoDB" id="2505887at2759"/>
<feature type="transmembrane region" description="Helical" evidence="1">
    <location>
        <begin position="113"/>
        <end position="133"/>
    </location>
</feature>
<dbReference type="AlphaFoldDB" id="A0A1Y2GA47"/>
<keyword evidence="1" id="KW-1133">Transmembrane helix</keyword>
<organism evidence="2 3">
    <name type="scientific">Lobosporangium transversale</name>
    <dbReference type="NCBI Taxonomy" id="64571"/>
    <lineage>
        <taxon>Eukaryota</taxon>
        <taxon>Fungi</taxon>
        <taxon>Fungi incertae sedis</taxon>
        <taxon>Mucoromycota</taxon>
        <taxon>Mortierellomycotina</taxon>
        <taxon>Mortierellomycetes</taxon>
        <taxon>Mortierellales</taxon>
        <taxon>Mortierellaceae</taxon>
        <taxon>Lobosporangium</taxon>
    </lineage>
</organism>
<evidence type="ECO:0000313" key="3">
    <source>
        <dbReference type="Proteomes" id="UP000193648"/>
    </source>
</evidence>
<dbReference type="GeneID" id="33561639"/>
<reference evidence="2 3" key="1">
    <citation type="submission" date="2016-07" db="EMBL/GenBank/DDBJ databases">
        <title>Pervasive Adenine N6-methylation of Active Genes in Fungi.</title>
        <authorList>
            <consortium name="DOE Joint Genome Institute"/>
            <person name="Mondo S.J."/>
            <person name="Dannebaum R.O."/>
            <person name="Kuo R.C."/>
            <person name="Labutti K."/>
            <person name="Haridas S."/>
            <person name="Kuo A."/>
            <person name="Salamov A."/>
            <person name="Ahrendt S.R."/>
            <person name="Lipzen A."/>
            <person name="Sullivan W."/>
            <person name="Andreopoulos W.B."/>
            <person name="Clum A."/>
            <person name="Lindquist E."/>
            <person name="Daum C."/>
            <person name="Ramamoorthy G.K."/>
            <person name="Gryganskyi A."/>
            <person name="Culley D."/>
            <person name="Magnuson J.K."/>
            <person name="James T.Y."/>
            <person name="O'Malley M.A."/>
            <person name="Stajich J.E."/>
            <person name="Spatafora J.W."/>
            <person name="Visel A."/>
            <person name="Grigoriev I.V."/>
        </authorList>
    </citation>
    <scope>NUCLEOTIDE SEQUENCE [LARGE SCALE GENOMIC DNA]</scope>
    <source>
        <strain evidence="2 3">NRRL 3116</strain>
    </source>
</reference>
<proteinExistence type="predicted"/>
<dbReference type="InParanoid" id="A0A1Y2GA47"/>
<comment type="caution">
    <text evidence="2">The sequence shown here is derived from an EMBL/GenBank/DDBJ whole genome shotgun (WGS) entry which is preliminary data.</text>
</comment>
<dbReference type="RefSeq" id="XP_021876996.1">
    <property type="nucleotide sequence ID" value="XM_022019794.1"/>
</dbReference>
<keyword evidence="3" id="KW-1185">Reference proteome</keyword>
<dbReference type="Proteomes" id="UP000193648">
    <property type="component" value="Unassembled WGS sequence"/>
</dbReference>
<dbReference type="EMBL" id="MCFF01000051">
    <property type="protein sequence ID" value="ORZ05304.1"/>
    <property type="molecule type" value="Genomic_DNA"/>
</dbReference>
<evidence type="ECO:0000313" key="2">
    <source>
        <dbReference type="EMBL" id="ORZ05304.1"/>
    </source>
</evidence>
<keyword evidence="1" id="KW-0812">Transmembrane</keyword>
<accession>A0A1Y2GA47</accession>
<protein>
    <submittedName>
        <fullName evidence="2">Uncharacterized protein</fullName>
    </submittedName>
</protein>
<evidence type="ECO:0000256" key="1">
    <source>
        <dbReference type="SAM" id="Phobius"/>
    </source>
</evidence>
<name>A0A1Y2GA47_9FUNG</name>